<evidence type="ECO:0000256" key="1">
    <source>
        <dbReference type="ARBA" id="ARBA00005051"/>
    </source>
</evidence>
<name>A0A516V865_9GAMM</name>
<feature type="region of interest" description="Disordered" evidence="13">
    <location>
        <begin position="85"/>
        <end position="106"/>
    </location>
</feature>
<keyword evidence="7 15" id="KW-0418">Kinase</keyword>
<evidence type="ECO:0000256" key="4">
    <source>
        <dbReference type="ARBA" id="ARBA00016218"/>
    </source>
</evidence>
<dbReference type="InterPro" id="IPR035907">
    <property type="entry name" value="Hppk_sf"/>
</dbReference>
<gene>
    <name evidence="15" type="primary">folK</name>
    <name evidence="15" type="ORF">FNZ56_01695</name>
</gene>
<feature type="region of interest" description="Disordered" evidence="13">
    <location>
        <begin position="1"/>
        <end position="59"/>
    </location>
</feature>
<dbReference type="NCBIfam" id="TIGR01498">
    <property type="entry name" value="folK"/>
    <property type="match status" value="1"/>
</dbReference>
<evidence type="ECO:0000313" key="15">
    <source>
        <dbReference type="EMBL" id="QDQ74719.1"/>
    </source>
</evidence>
<comment type="similarity">
    <text evidence="2">Belongs to the HPPK family.</text>
</comment>
<dbReference type="AlphaFoldDB" id="A0A516V865"/>
<dbReference type="UniPathway" id="UPA00077">
    <property type="reaction ID" value="UER00155"/>
</dbReference>
<evidence type="ECO:0000256" key="7">
    <source>
        <dbReference type="ARBA" id="ARBA00022777"/>
    </source>
</evidence>
<keyword evidence="16" id="KW-1185">Reference proteome</keyword>
<dbReference type="PANTHER" id="PTHR43071">
    <property type="entry name" value="2-AMINO-4-HYDROXY-6-HYDROXYMETHYLDIHYDROPTERIDINE PYROPHOSPHOKINASE"/>
    <property type="match status" value="1"/>
</dbReference>
<dbReference type="EC" id="2.7.6.3" evidence="3"/>
<evidence type="ECO:0000313" key="16">
    <source>
        <dbReference type="Proteomes" id="UP000315891"/>
    </source>
</evidence>
<dbReference type="EMBL" id="CP041742">
    <property type="protein sequence ID" value="QDQ74719.1"/>
    <property type="molecule type" value="Genomic_DNA"/>
</dbReference>
<evidence type="ECO:0000256" key="3">
    <source>
        <dbReference type="ARBA" id="ARBA00013253"/>
    </source>
</evidence>
<comment type="function">
    <text evidence="10">Catalyzes the transfer of pyrophosphate from adenosine triphosphate (ATP) to 6-hydroxymethyl-7,8-dihydropterin, an enzymatic step in folate biosynthesis pathway.</text>
</comment>
<evidence type="ECO:0000256" key="6">
    <source>
        <dbReference type="ARBA" id="ARBA00022741"/>
    </source>
</evidence>
<accession>A0A516V865</accession>
<organism evidence="15 16">
    <name type="scientific">Pseudoluteimonas lycopersici</name>
    <dbReference type="NCBI Taxonomy" id="1324796"/>
    <lineage>
        <taxon>Bacteria</taxon>
        <taxon>Pseudomonadati</taxon>
        <taxon>Pseudomonadota</taxon>
        <taxon>Gammaproteobacteria</taxon>
        <taxon>Lysobacterales</taxon>
        <taxon>Lysobacteraceae</taxon>
        <taxon>Pseudoluteimonas</taxon>
    </lineage>
</organism>
<reference evidence="15 16" key="1">
    <citation type="submission" date="2019-07" db="EMBL/GenBank/DDBJ databases">
        <title>Lysobacter weifangensis sp. nov., isolated from bensulfuron-methyl contaminated farmland soil.</title>
        <authorList>
            <person name="Zhao H."/>
        </authorList>
    </citation>
    <scope>NUCLEOTIDE SEQUENCE [LARGE SCALE GENOMIC DNA]</scope>
    <source>
        <strain evidence="15 16">CC-Bw-6</strain>
    </source>
</reference>
<dbReference type="PANTHER" id="PTHR43071:SF1">
    <property type="entry name" value="2-AMINO-4-HYDROXY-6-HYDROXYMETHYLDIHYDROPTERIDINE PYROPHOSPHOKINASE"/>
    <property type="match status" value="1"/>
</dbReference>
<dbReference type="GO" id="GO:0016301">
    <property type="term" value="F:kinase activity"/>
    <property type="evidence" value="ECO:0007669"/>
    <property type="project" value="UniProtKB-KW"/>
</dbReference>
<evidence type="ECO:0000256" key="9">
    <source>
        <dbReference type="ARBA" id="ARBA00022909"/>
    </source>
</evidence>
<keyword evidence="6" id="KW-0547">Nucleotide-binding</keyword>
<keyword evidence="8" id="KW-0067">ATP-binding</keyword>
<feature type="compositionally biased region" description="Basic residues" evidence="13">
    <location>
        <begin position="50"/>
        <end position="59"/>
    </location>
</feature>
<protein>
    <recommendedName>
        <fullName evidence="4">2-amino-4-hydroxy-6-hydroxymethyldihydropteridine pyrophosphokinase</fullName>
        <ecNumber evidence="3">2.7.6.3</ecNumber>
    </recommendedName>
    <alternativeName>
        <fullName evidence="11">6-hydroxymethyl-7,8-dihydropterin pyrophosphokinase</fullName>
    </alternativeName>
    <alternativeName>
        <fullName evidence="12">7,8-dihydro-6-hydroxymethylpterin-pyrophosphokinase</fullName>
    </alternativeName>
</protein>
<evidence type="ECO:0000256" key="2">
    <source>
        <dbReference type="ARBA" id="ARBA00005810"/>
    </source>
</evidence>
<dbReference type="PROSITE" id="PS00794">
    <property type="entry name" value="HPPK"/>
    <property type="match status" value="1"/>
</dbReference>
<dbReference type="GO" id="GO:0046654">
    <property type="term" value="P:tetrahydrofolate biosynthetic process"/>
    <property type="evidence" value="ECO:0007669"/>
    <property type="project" value="UniProtKB-UniPathway"/>
</dbReference>
<evidence type="ECO:0000256" key="5">
    <source>
        <dbReference type="ARBA" id="ARBA00022679"/>
    </source>
</evidence>
<dbReference type="CDD" id="cd00483">
    <property type="entry name" value="HPPK"/>
    <property type="match status" value="1"/>
</dbReference>
<dbReference type="GO" id="GO:0046656">
    <property type="term" value="P:folic acid biosynthetic process"/>
    <property type="evidence" value="ECO:0007669"/>
    <property type="project" value="UniProtKB-KW"/>
</dbReference>
<evidence type="ECO:0000256" key="13">
    <source>
        <dbReference type="SAM" id="MobiDB-lite"/>
    </source>
</evidence>
<keyword evidence="9" id="KW-0289">Folate biosynthesis</keyword>
<dbReference type="OrthoDB" id="9808041at2"/>
<comment type="pathway">
    <text evidence="1">Cofactor biosynthesis; tetrahydrofolate biosynthesis; 2-amino-4-hydroxy-6-hydroxymethyl-7,8-dihydropteridine diphosphate from 7,8-dihydroneopterin triphosphate: step 4/4.</text>
</comment>
<dbReference type="GO" id="GO:0005524">
    <property type="term" value="F:ATP binding"/>
    <property type="evidence" value="ECO:0007669"/>
    <property type="project" value="UniProtKB-KW"/>
</dbReference>
<feature type="compositionally biased region" description="Low complexity" evidence="13">
    <location>
        <begin position="16"/>
        <end position="34"/>
    </location>
</feature>
<dbReference type="SUPFAM" id="SSF55083">
    <property type="entry name" value="6-hydroxymethyl-7,8-dihydropterin pyrophosphokinase, HPPK"/>
    <property type="match status" value="1"/>
</dbReference>
<keyword evidence="5 15" id="KW-0808">Transferase</keyword>
<dbReference type="Pfam" id="PF01288">
    <property type="entry name" value="HPPK"/>
    <property type="match status" value="1"/>
</dbReference>
<evidence type="ECO:0000259" key="14">
    <source>
        <dbReference type="PROSITE" id="PS00794"/>
    </source>
</evidence>
<dbReference type="GO" id="GO:0003848">
    <property type="term" value="F:2-amino-4-hydroxy-6-hydroxymethyldihydropteridine diphosphokinase activity"/>
    <property type="evidence" value="ECO:0007669"/>
    <property type="project" value="UniProtKB-EC"/>
</dbReference>
<sequence>MPEAVPFRPRAGELRGAGSARPARRAVAGNRARAGQQPQRRVAQDAGRGPARHRCAGRARRTGVAGIPVRAAAVAGLLPRADAVAGAGRARDRGRAPRRRPNHPAAIHTDRAAAAFLAANAGDLAAAVAPAPAQAQPTPARAPAVPRRVRFPRAAPGRRARTRRGRRILARVAGGHAAAGSGRGRTGASRIDRCRTRAQAPPSPARRRGGVSVRAFVGLGGNVGDVAAAFASAVAQTDALPGTQLLRVSRRYRTPAWGMAAQPDFLNAVAMLETTLPARELLEALLAIERAHGRDRANETRWGPRTLDLDLLLYGDAVIDEPGLRVPHPHLHERAFALRPMLEIAPGVSIPGHGLARDLPAAMAADGIEALG</sequence>
<dbReference type="Proteomes" id="UP000315891">
    <property type="component" value="Chromosome"/>
</dbReference>
<evidence type="ECO:0000256" key="8">
    <source>
        <dbReference type="ARBA" id="ARBA00022840"/>
    </source>
</evidence>
<proteinExistence type="inferred from homology"/>
<feature type="domain" description="7,8-dihydro-6-hydroxymethylpterin-pyrophosphokinase" evidence="14">
    <location>
        <begin position="301"/>
        <end position="312"/>
    </location>
</feature>
<dbReference type="InterPro" id="IPR000550">
    <property type="entry name" value="Hppk"/>
</dbReference>
<evidence type="ECO:0000256" key="11">
    <source>
        <dbReference type="ARBA" id="ARBA00029766"/>
    </source>
</evidence>
<dbReference type="Gene3D" id="3.30.70.560">
    <property type="entry name" value="7,8-Dihydro-6-hydroxymethylpterin-pyrophosphokinase HPPK"/>
    <property type="match status" value="1"/>
</dbReference>
<evidence type="ECO:0000256" key="12">
    <source>
        <dbReference type="ARBA" id="ARBA00033413"/>
    </source>
</evidence>
<evidence type="ECO:0000256" key="10">
    <source>
        <dbReference type="ARBA" id="ARBA00029409"/>
    </source>
</evidence>